<accession>A0A1H8Y4K2</accession>
<evidence type="ECO:0000256" key="4">
    <source>
        <dbReference type="ARBA" id="ARBA00022801"/>
    </source>
</evidence>
<comment type="similarity">
    <text evidence="2">Belongs to the phospholipase D family.</text>
</comment>
<proteinExistence type="inferred from homology"/>
<reference evidence="8 9" key="1">
    <citation type="submission" date="2016-10" db="EMBL/GenBank/DDBJ databases">
        <authorList>
            <person name="de Groot N.N."/>
        </authorList>
    </citation>
    <scope>NUCLEOTIDE SEQUENCE [LARGE SCALE GENOMIC DNA]</scope>
    <source>
        <strain evidence="8 9">DSM 13305</strain>
    </source>
</reference>
<feature type="domain" description="PLD phosphodiesterase" evidence="7">
    <location>
        <begin position="155"/>
        <end position="182"/>
    </location>
</feature>
<evidence type="ECO:0000313" key="9">
    <source>
        <dbReference type="Proteomes" id="UP000198847"/>
    </source>
</evidence>
<dbReference type="STRING" id="112903.SAMN04490178_14213"/>
<dbReference type="AlphaFoldDB" id="A0A1H8Y4K2"/>
<dbReference type="PANTHER" id="PTHR43856">
    <property type="entry name" value="CARDIOLIPIN HYDROLASE"/>
    <property type="match status" value="1"/>
</dbReference>
<comment type="catalytic activity">
    <reaction evidence="1">
        <text>a 1,2-diacyl-sn-glycero-3-phosphocholine + H2O = a 1,2-diacyl-sn-glycero-3-phosphate + choline + H(+)</text>
        <dbReference type="Rhea" id="RHEA:14445"/>
        <dbReference type="ChEBI" id="CHEBI:15354"/>
        <dbReference type="ChEBI" id="CHEBI:15377"/>
        <dbReference type="ChEBI" id="CHEBI:15378"/>
        <dbReference type="ChEBI" id="CHEBI:57643"/>
        <dbReference type="ChEBI" id="CHEBI:58608"/>
        <dbReference type="EC" id="3.1.4.4"/>
    </reaction>
</comment>
<dbReference type="PROSITE" id="PS51257">
    <property type="entry name" value="PROKAR_LIPOPROTEIN"/>
    <property type="match status" value="1"/>
</dbReference>
<evidence type="ECO:0000313" key="8">
    <source>
        <dbReference type="EMBL" id="SEP46997.1"/>
    </source>
</evidence>
<evidence type="ECO:0000256" key="6">
    <source>
        <dbReference type="ARBA" id="ARBA00023098"/>
    </source>
</evidence>
<dbReference type="InterPro" id="IPR051406">
    <property type="entry name" value="PLD_domain"/>
</dbReference>
<evidence type="ECO:0000256" key="5">
    <source>
        <dbReference type="ARBA" id="ARBA00022963"/>
    </source>
</evidence>
<dbReference type="SUPFAM" id="SSF56024">
    <property type="entry name" value="Phospholipase D/nuclease"/>
    <property type="match status" value="1"/>
</dbReference>
<keyword evidence="6" id="KW-0443">Lipid metabolism</keyword>
<evidence type="ECO:0000256" key="2">
    <source>
        <dbReference type="ARBA" id="ARBA00008664"/>
    </source>
</evidence>
<dbReference type="GO" id="GO:0016891">
    <property type="term" value="F:RNA endonuclease activity producing 5'-phosphomonoesters, hydrolytic mechanism"/>
    <property type="evidence" value="ECO:0007669"/>
    <property type="project" value="TreeGrafter"/>
</dbReference>
<evidence type="ECO:0000256" key="3">
    <source>
        <dbReference type="ARBA" id="ARBA00012027"/>
    </source>
</evidence>
<dbReference type="Proteomes" id="UP000198847">
    <property type="component" value="Unassembled WGS sequence"/>
</dbReference>
<evidence type="ECO:0000256" key="1">
    <source>
        <dbReference type="ARBA" id="ARBA00000798"/>
    </source>
</evidence>
<protein>
    <recommendedName>
        <fullName evidence="3">phospholipase D</fullName>
        <ecNumber evidence="3">3.1.4.4</ecNumber>
    </recommendedName>
</protein>
<dbReference type="InterPro" id="IPR025202">
    <property type="entry name" value="PLD-like_dom"/>
</dbReference>
<dbReference type="EC" id="3.1.4.4" evidence="3"/>
<dbReference type="RefSeq" id="WP_091752222.1">
    <property type="nucleotide sequence ID" value="NZ_FODY01000042.1"/>
</dbReference>
<organism evidence="8 9">
    <name type="scientific">Propionispora vibrioides</name>
    <dbReference type="NCBI Taxonomy" id="112903"/>
    <lineage>
        <taxon>Bacteria</taxon>
        <taxon>Bacillati</taxon>
        <taxon>Bacillota</taxon>
        <taxon>Negativicutes</taxon>
        <taxon>Selenomonadales</taxon>
        <taxon>Sporomusaceae</taxon>
        <taxon>Propionispora</taxon>
    </lineage>
</organism>
<name>A0A1H8Y4K2_9FIRM</name>
<keyword evidence="5" id="KW-0442">Lipid degradation</keyword>
<dbReference type="PROSITE" id="PS50035">
    <property type="entry name" value="PLD"/>
    <property type="match status" value="1"/>
</dbReference>
<dbReference type="PANTHER" id="PTHR43856:SF1">
    <property type="entry name" value="MITOCHONDRIAL CARDIOLIPIN HYDROLASE"/>
    <property type="match status" value="1"/>
</dbReference>
<dbReference type="CDD" id="cd09170">
    <property type="entry name" value="PLDc_Nuc"/>
    <property type="match status" value="1"/>
</dbReference>
<dbReference type="OrthoDB" id="281759at2"/>
<evidence type="ECO:0000259" key="7">
    <source>
        <dbReference type="PROSITE" id="PS50035"/>
    </source>
</evidence>
<gene>
    <name evidence="8" type="ORF">SAMN04490178_14213</name>
</gene>
<dbReference type="InterPro" id="IPR001736">
    <property type="entry name" value="PLipase_D/transphosphatidylase"/>
</dbReference>
<dbReference type="Pfam" id="PF13091">
    <property type="entry name" value="PLDc_2"/>
    <property type="match status" value="1"/>
</dbReference>
<dbReference type="GO" id="GO:0006793">
    <property type="term" value="P:phosphorus metabolic process"/>
    <property type="evidence" value="ECO:0007669"/>
    <property type="project" value="UniProtKB-ARBA"/>
</dbReference>
<dbReference type="Gene3D" id="3.30.870.10">
    <property type="entry name" value="Endonuclease Chain A"/>
    <property type="match status" value="1"/>
</dbReference>
<sequence>MQINLKKYGVSACLIVFVFAAGFIAGCNKQQIANVSGKAAEHAKAVIPAAFAGVHTVPSVGSTEVAFSPEGGITPMVVKELGQAKKSIQVQAYSFTSQEIIQALIDAKKRGVDVKIIIDKSNVTDDDKESSRSKKEKELLNSIVANGIGLKVDSDFQIAHSKIMIIDGVDVITGSFNFTHSAEHNNAENCLVIHGNKDLAGLYTQNWQWRWSETENYKKS</sequence>
<keyword evidence="4" id="KW-0378">Hydrolase</keyword>
<dbReference type="GO" id="GO:0004630">
    <property type="term" value="F:phospholipase D activity"/>
    <property type="evidence" value="ECO:0007669"/>
    <property type="project" value="UniProtKB-EC"/>
</dbReference>
<keyword evidence="9" id="KW-1185">Reference proteome</keyword>
<dbReference type="GO" id="GO:0016042">
    <property type="term" value="P:lipid catabolic process"/>
    <property type="evidence" value="ECO:0007669"/>
    <property type="project" value="UniProtKB-KW"/>
</dbReference>
<dbReference type="EMBL" id="FODY01000042">
    <property type="protein sequence ID" value="SEP46997.1"/>
    <property type="molecule type" value="Genomic_DNA"/>
</dbReference>